<dbReference type="SUPFAM" id="SSF46894">
    <property type="entry name" value="C-terminal effector domain of the bipartite response regulators"/>
    <property type="match status" value="1"/>
</dbReference>
<evidence type="ECO:0000256" key="1">
    <source>
        <dbReference type="ARBA" id="ARBA00022553"/>
    </source>
</evidence>
<dbReference type="InterPro" id="IPR016032">
    <property type="entry name" value="Sig_transdc_resp-reg_C-effctor"/>
</dbReference>
<dbReference type="InterPro" id="IPR011006">
    <property type="entry name" value="CheY-like_superfamily"/>
</dbReference>
<name>A0ABY1AAR3_9LACO</name>
<keyword evidence="5" id="KW-0804">Transcription</keyword>
<accession>A0ABY1AAR3</accession>
<feature type="DNA-binding region" description="OmpR/PhoB-type" evidence="6">
    <location>
        <begin position="160"/>
        <end position="259"/>
    </location>
</feature>
<dbReference type="InterPro" id="IPR039420">
    <property type="entry name" value="WalR-like"/>
</dbReference>
<evidence type="ECO:0000256" key="5">
    <source>
        <dbReference type="ARBA" id="ARBA00023163"/>
    </source>
</evidence>
<organism evidence="8 9">
    <name type="scientific">Ligilactobacillus ruminis</name>
    <dbReference type="NCBI Taxonomy" id="1623"/>
    <lineage>
        <taxon>Bacteria</taxon>
        <taxon>Bacillati</taxon>
        <taxon>Bacillota</taxon>
        <taxon>Bacilli</taxon>
        <taxon>Lactobacillales</taxon>
        <taxon>Lactobacillaceae</taxon>
        <taxon>Ligilactobacillus</taxon>
    </lineage>
</organism>
<dbReference type="Pfam" id="PF00486">
    <property type="entry name" value="Trans_reg_C"/>
    <property type="match status" value="1"/>
</dbReference>
<evidence type="ECO:0000256" key="3">
    <source>
        <dbReference type="ARBA" id="ARBA00023015"/>
    </source>
</evidence>
<evidence type="ECO:0000256" key="4">
    <source>
        <dbReference type="ARBA" id="ARBA00023125"/>
    </source>
</evidence>
<sequence>MLNSNGMLQLRQKENKGATKMENNNFLLLTKDDQLYMDANQAFVEENFFLHRTTTAAKTVTKLHRHNFTAIIWDIRATTLETCMGTMEVIRQIMQGPIICLVDEITDKNKIRLFKVHVDDVLDLDTKPQIFLEILKQRVWAYQQIFDMKAYTIHKQKNTGKIVKIDNMVINYDQYSLKIAGQKIDLTPKEFKLLAYFYENKNQVLSREQILNGVWHYDIAGTSRMVDIHVSHLRDKIEPNPKKPQYLKTVRGFGYIFVTEN</sequence>
<dbReference type="SMART" id="SM00862">
    <property type="entry name" value="Trans_reg_C"/>
    <property type="match status" value="1"/>
</dbReference>
<proteinExistence type="predicted"/>
<keyword evidence="3" id="KW-0805">Transcription regulation</keyword>
<dbReference type="InterPro" id="IPR036388">
    <property type="entry name" value="WH-like_DNA-bd_sf"/>
</dbReference>
<dbReference type="SUPFAM" id="SSF52172">
    <property type="entry name" value="CheY-like"/>
    <property type="match status" value="1"/>
</dbReference>
<keyword evidence="1" id="KW-0597">Phosphoprotein</keyword>
<evidence type="ECO:0000313" key="9">
    <source>
        <dbReference type="Proteomes" id="UP000182089"/>
    </source>
</evidence>
<dbReference type="InterPro" id="IPR001867">
    <property type="entry name" value="OmpR/PhoB-type_DNA-bd"/>
</dbReference>
<dbReference type="CDD" id="cd00383">
    <property type="entry name" value="trans_reg_C"/>
    <property type="match status" value="1"/>
</dbReference>
<evidence type="ECO:0000259" key="7">
    <source>
        <dbReference type="PROSITE" id="PS51755"/>
    </source>
</evidence>
<dbReference type="Proteomes" id="UP000182089">
    <property type="component" value="Unassembled WGS sequence"/>
</dbReference>
<protein>
    <submittedName>
        <fullName evidence="8">Two-component system, OmpR family, alkaline phosphatase synthesis response regulator PhoP</fullName>
    </submittedName>
</protein>
<feature type="domain" description="OmpR/PhoB-type" evidence="7">
    <location>
        <begin position="160"/>
        <end position="259"/>
    </location>
</feature>
<dbReference type="PROSITE" id="PS51755">
    <property type="entry name" value="OMPR_PHOB"/>
    <property type="match status" value="1"/>
</dbReference>
<dbReference type="Gene3D" id="1.10.10.10">
    <property type="entry name" value="Winged helix-like DNA-binding domain superfamily/Winged helix DNA-binding domain"/>
    <property type="match status" value="1"/>
</dbReference>
<keyword evidence="4 6" id="KW-0238">DNA-binding</keyword>
<evidence type="ECO:0000256" key="6">
    <source>
        <dbReference type="PROSITE-ProRule" id="PRU01091"/>
    </source>
</evidence>
<reference evidence="8 9" key="1">
    <citation type="submission" date="2016-10" db="EMBL/GenBank/DDBJ databases">
        <authorList>
            <person name="Varghese N."/>
            <person name="Submissions S."/>
        </authorList>
    </citation>
    <scope>NUCLEOTIDE SEQUENCE [LARGE SCALE GENOMIC DNA]</scope>
    <source>
        <strain evidence="8 9">WC1T17</strain>
    </source>
</reference>
<comment type="caution">
    <text evidence="8">The sequence shown here is derived from an EMBL/GenBank/DDBJ whole genome shotgun (WGS) entry which is preliminary data.</text>
</comment>
<dbReference type="EMBL" id="FOCC01000004">
    <property type="protein sequence ID" value="SEM55733.1"/>
    <property type="molecule type" value="Genomic_DNA"/>
</dbReference>
<gene>
    <name evidence="8" type="ORF">SAMN05216431_104100</name>
</gene>
<keyword evidence="2" id="KW-0902">Two-component regulatory system</keyword>
<dbReference type="PANTHER" id="PTHR48111">
    <property type="entry name" value="REGULATOR OF RPOS"/>
    <property type="match status" value="1"/>
</dbReference>
<evidence type="ECO:0000313" key="8">
    <source>
        <dbReference type="EMBL" id="SEM55733.1"/>
    </source>
</evidence>
<dbReference type="PANTHER" id="PTHR48111:SF1">
    <property type="entry name" value="TWO-COMPONENT RESPONSE REGULATOR ORR33"/>
    <property type="match status" value="1"/>
</dbReference>
<evidence type="ECO:0000256" key="2">
    <source>
        <dbReference type="ARBA" id="ARBA00023012"/>
    </source>
</evidence>